<dbReference type="SUPFAM" id="SSF53448">
    <property type="entry name" value="Nucleotide-diphospho-sugar transferases"/>
    <property type="match status" value="1"/>
</dbReference>
<dbReference type="Proteomes" id="UP000234882">
    <property type="component" value="Chromosome"/>
</dbReference>
<dbReference type="InterPro" id="IPR029044">
    <property type="entry name" value="Nucleotide-diphossugar_trans"/>
</dbReference>
<dbReference type="EMBL" id="CP025583">
    <property type="protein sequence ID" value="AUM75048.1"/>
    <property type="molecule type" value="Genomic_DNA"/>
</dbReference>
<accession>A0A2K9MHC9</accession>
<organism evidence="3 4">
    <name type="scientific">Paracoccus jeotgali</name>
    <dbReference type="NCBI Taxonomy" id="2065379"/>
    <lineage>
        <taxon>Bacteria</taxon>
        <taxon>Pseudomonadati</taxon>
        <taxon>Pseudomonadota</taxon>
        <taxon>Alphaproteobacteria</taxon>
        <taxon>Rhodobacterales</taxon>
        <taxon>Paracoccaceae</taxon>
        <taxon>Paracoccus</taxon>
    </lineage>
</organism>
<dbReference type="RefSeq" id="WP_101500393.1">
    <property type="nucleotide sequence ID" value="NZ_CP025583.1"/>
</dbReference>
<keyword evidence="4" id="KW-1185">Reference proteome</keyword>
<dbReference type="Pfam" id="PF12804">
    <property type="entry name" value="NTP_transf_3"/>
    <property type="match status" value="1"/>
</dbReference>
<dbReference type="GO" id="GO:0016779">
    <property type="term" value="F:nucleotidyltransferase activity"/>
    <property type="evidence" value="ECO:0007669"/>
    <property type="project" value="UniProtKB-ARBA"/>
</dbReference>
<name>A0A2K9MHC9_9RHOB</name>
<sequence length="184" mass="19021">MTAPLTAGVLLAAGHSRRWGDGNKLLALWNGRPLASWAADSLRRAPVDLRAVVIRDSQVTTLMPGLKPLAPQGDDQAASLGAAVAWAERQGAARLLILLADMPALPDAVIAAVLDGCGDRPSGVRHPDGRIGVPACFPAPVFPQLRGITGDRGAGALLRGANAVEAPAEALIDVDRPEDLADRA</sequence>
<proteinExistence type="predicted"/>
<feature type="domain" description="MobA-like NTP transferase" evidence="2">
    <location>
        <begin position="8"/>
        <end position="160"/>
    </location>
</feature>
<keyword evidence="1" id="KW-0460">Magnesium</keyword>
<dbReference type="PANTHER" id="PTHR43777">
    <property type="entry name" value="MOLYBDENUM COFACTOR CYTIDYLYLTRANSFERASE"/>
    <property type="match status" value="1"/>
</dbReference>
<dbReference type="InterPro" id="IPR025877">
    <property type="entry name" value="MobA-like_NTP_Trfase"/>
</dbReference>
<reference evidence="4" key="1">
    <citation type="submission" date="2017-12" db="EMBL/GenBank/DDBJ databases">
        <title>Genomic analysis of Paracoccus sp. CBA4604.</title>
        <authorList>
            <person name="Roh S.W."/>
            <person name="Kim J.Y."/>
            <person name="Kim J.S."/>
        </authorList>
    </citation>
    <scope>NUCLEOTIDE SEQUENCE [LARGE SCALE GENOMIC DNA]</scope>
    <source>
        <strain evidence="4">CBA4604</strain>
    </source>
</reference>
<dbReference type="KEGG" id="paru:CYR75_12820"/>
<evidence type="ECO:0000256" key="1">
    <source>
        <dbReference type="ARBA" id="ARBA00022842"/>
    </source>
</evidence>
<dbReference type="Gene3D" id="3.90.550.10">
    <property type="entry name" value="Spore Coat Polysaccharide Biosynthesis Protein SpsA, Chain A"/>
    <property type="match status" value="1"/>
</dbReference>
<gene>
    <name evidence="3" type="ORF">CYR75_12820</name>
</gene>
<dbReference type="PANTHER" id="PTHR43777:SF1">
    <property type="entry name" value="MOLYBDENUM COFACTOR CYTIDYLYLTRANSFERASE"/>
    <property type="match status" value="1"/>
</dbReference>
<dbReference type="OrthoDB" id="9779263at2"/>
<dbReference type="AlphaFoldDB" id="A0A2K9MHC9"/>
<evidence type="ECO:0000313" key="3">
    <source>
        <dbReference type="EMBL" id="AUM75048.1"/>
    </source>
</evidence>
<evidence type="ECO:0000313" key="4">
    <source>
        <dbReference type="Proteomes" id="UP000234882"/>
    </source>
</evidence>
<protein>
    <recommendedName>
        <fullName evidence="2">MobA-like NTP transferase domain-containing protein</fullName>
    </recommendedName>
</protein>
<evidence type="ECO:0000259" key="2">
    <source>
        <dbReference type="Pfam" id="PF12804"/>
    </source>
</evidence>